<gene>
    <name evidence="3" type="ORF">SAMN03080610_00114</name>
</gene>
<feature type="domain" description="Autotransporter" evidence="2">
    <location>
        <begin position="961"/>
        <end position="1238"/>
    </location>
</feature>
<dbReference type="InterPro" id="IPR030895">
    <property type="entry name" value="T5SS_PEPC_rpt"/>
</dbReference>
<evidence type="ECO:0000259" key="2">
    <source>
        <dbReference type="PROSITE" id="PS51208"/>
    </source>
</evidence>
<dbReference type="InterPro" id="IPR011050">
    <property type="entry name" value="Pectin_lyase_fold/virulence"/>
</dbReference>
<dbReference type="Pfam" id="PF03797">
    <property type="entry name" value="Autotransporter"/>
    <property type="match status" value="1"/>
</dbReference>
<name>A0A1G5M5X2_AFIMA</name>
<dbReference type="NCBIfam" id="TIGR01414">
    <property type="entry name" value="autotrans_barl"/>
    <property type="match status" value="1"/>
</dbReference>
<dbReference type="SMART" id="SM00869">
    <property type="entry name" value="Autotransporter"/>
    <property type="match status" value="1"/>
</dbReference>
<dbReference type="PROSITE" id="PS51208">
    <property type="entry name" value="AUTOTRANSPORTER"/>
    <property type="match status" value="1"/>
</dbReference>
<dbReference type="SUPFAM" id="SSF51126">
    <property type="entry name" value="Pectin lyase-like"/>
    <property type="match status" value="1"/>
</dbReference>
<reference evidence="3 4" key="1">
    <citation type="submission" date="2016-10" db="EMBL/GenBank/DDBJ databases">
        <authorList>
            <person name="de Groot N.N."/>
        </authorList>
    </citation>
    <scope>NUCLEOTIDE SEQUENCE [LARGE SCALE GENOMIC DNA]</scope>
    <source>
        <strain evidence="3 4">DSM 2698</strain>
    </source>
</reference>
<dbReference type="EMBL" id="FMVW01000001">
    <property type="protein sequence ID" value="SCZ20204.1"/>
    <property type="molecule type" value="Genomic_DNA"/>
</dbReference>
<dbReference type="Gene3D" id="2.40.128.130">
    <property type="entry name" value="Autotransporter beta-domain"/>
    <property type="match status" value="1"/>
</dbReference>
<evidence type="ECO:0000313" key="4">
    <source>
        <dbReference type="Proteomes" id="UP000199347"/>
    </source>
</evidence>
<dbReference type="NCBIfam" id="TIGR04393">
    <property type="entry name" value="rpt_T5SS_PEPC"/>
    <property type="match status" value="9"/>
</dbReference>
<dbReference type="InterPro" id="IPR005546">
    <property type="entry name" value="Autotransporte_beta"/>
</dbReference>
<dbReference type="SUPFAM" id="SSF103515">
    <property type="entry name" value="Autotransporter"/>
    <property type="match status" value="1"/>
</dbReference>
<dbReference type="GO" id="GO:0019867">
    <property type="term" value="C:outer membrane"/>
    <property type="evidence" value="ECO:0007669"/>
    <property type="project" value="InterPro"/>
</dbReference>
<dbReference type="AlphaFoldDB" id="A0A1G5M5X2"/>
<organism evidence="3 4">
    <name type="scientific">Afifella marina DSM 2698</name>
    <dbReference type="NCBI Taxonomy" id="1120955"/>
    <lineage>
        <taxon>Bacteria</taxon>
        <taxon>Pseudomonadati</taxon>
        <taxon>Pseudomonadota</taxon>
        <taxon>Alphaproteobacteria</taxon>
        <taxon>Hyphomicrobiales</taxon>
        <taxon>Afifellaceae</taxon>
        <taxon>Afifella</taxon>
    </lineage>
</organism>
<keyword evidence="4" id="KW-1185">Reference proteome</keyword>
<accession>A0A1G5M5X2</accession>
<dbReference type="RefSeq" id="WP_092808957.1">
    <property type="nucleotide sequence ID" value="NZ_FMVW01000001.1"/>
</dbReference>
<dbReference type="OrthoDB" id="9804931at2"/>
<feature type="region of interest" description="Disordered" evidence="1">
    <location>
        <begin position="346"/>
        <end position="365"/>
    </location>
</feature>
<dbReference type="STRING" id="1120955.SAMN03080610_00114"/>
<protein>
    <submittedName>
        <fullName evidence="3">Outer membrane autotransporter barrel domain-containing protein</fullName>
    </submittedName>
</protein>
<dbReference type="InterPro" id="IPR036709">
    <property type="entry name" value="Autotransporte_beta_dom_sf"/>
</dbReference>
<evidence type="ECO:0000313" key="3">
    <source>
        <dbReference type="EMBL" id="SCZ20204.1"/>
    </source>
</evidence>
<proteinExistence type="predicted"/>
<dbReference type="Proteomes" id="UP000199347">
    <property type="component" value="Unassembled WGS sequence"/>
</dbReference>
<evidence type="ECO:0000256" key="1">
    <source>
        <dbReference type="SAM" id="MobiDB-lite"/>
    </source>
</evidence>
<dbReference type="InterPro" id="IPR006315">
    <property type="entry name" value="OM_autotransptr_brl_dom"/>
</dbReference>
<sequence>MRISLLRSAFSGVGVGLLAAGFGFPSPGLADDTAWQATASDTWQDPRNWTSGAPSRDDAAVIDAAPAVRLEGEDAEARSLSVGASGSGTIRILSRLATQTATIGDKSGAEGDATVIGDRANWQNAGSLIVGDEGQGRLGVEGGASLVTSSLSLGEAPAGDGKLILTGQSLATVATALIVGKAGIGELQLASGWLAADSALLGDAAGADGIATISGNRSTWNIAHGLTVGDAGSGRLDIAAGGKVASASGTIGDQAGGTGEVTVNGRGSSWTVINGIAIGTRGSGLLSVSGAASVASGSGVIGAEAGADGKVAINGSDSQWTTGALTVGGKGAGNIEVAAGGTLTSGESTLGAEAGSDGRVTVSGEGSSWTTKALAIGGNADARSAGGAESTGGTGTLHVTAAGTVTSDSASLGETSGATGTAALDGGGSSWTVIDGISIGTRGSGLLSIHTGATLTATDVAAGSKSDGDGTIRMSGSGSRLDARGDLVIGDAGRGQAEVFTGAEAHGIRIVLGRKAGSSGMVRIGGSGSSLESAGDLTVGEAGSGTLTVSGGGHAAAQRMVLGGEADGHGTATVIGEGSALTSRGELVVADAGTGTLQAAGGSAVTATNLVVAQQNGSVGTLTIGSENTPVSAGRIEAETIAFGDGTGTLLLNHSDPDYRLDTALTGNGTVKVLSGTTILTGDSSDFTGTTDIRNARLLVGEEAGSGASLAGTLQVGDNGLLGGTGRVGTTRVGAGGTLSPGADGIGTLSVDGDLTLASGSTYAAELATDGSSDRVDVAGQAVIAGGSLALSGARGPGHYTLLTAREGVTGRFDTLLATSRLFLDLALDYESGALSLAVTRNDVAFQDAATRADQRAVAAAAESLGAGNALYDALLLSPDTAAAEAAYSDLSGQVHGAARRAVVEQGRFLRDAVGARLRTALRDETPSRFSPLAYTGEDLLEAPASAALSYAAGQNTGREPRGARRNIWAKAYGSWGTFSAETGRSGYSVKEGGLIAGLDNMVGSAWRLGSAVVIGRASLNGRDGANAVVDSYGAALYGGRNIGAFGLTGGAAYTFNHIETTRDVVIGEFAERERADDWNRTGQVFGEVSYETSLAALAIEPFAGLAFLHVDGDEISETGDVAGLAGDLESQNLLFSTLGLRASSLFTLPGGRLAVVAGHAGWRHAEGDLAPAANLRFVAGGPGFATQAAPVAADAALLGASLSVAVAEMAMLSFSYDGEFAAEGHRHDFNGSFSMRF</sequence>